<feature type="compositionally biased region" description="Low complexity" evidence="1">
    <location>
        <begin position="1"/>
        <end position="12"/>
    </location>
</feature>
<gene>
    <name evidence="2" type="ORF">PPYR1160_LOCUS5685</name>
</gene>
<proteinExistence type="predicted"/>
<sequence length="194" mass="21501">MRSTTSMPSTTMANGEKPMRSNRALSRKLRKSCVVRVLGPELAKVREPRLLDVTTGSSRILRSFQVSVTDGSPFSPNCATKLGMTRKNRTSEKKSSFSSSPNRAAPSGAHSGCTSKTNAALSLGLASAKDYTERGKRQLAEKDFVPFPLRLAKFASYAPQRHRDPHAIRIFVTHVRRAQLRQQQQREDAPHHVS</sequence>
<reference evidence="2" key="1">
    <citation type="submission" date="2021-01" db="EMBL/GenBank/DDBJ databases">
        <authorList>
            <person name="Corre E."/>
            <person name="Pelletier E."/>
            <person name="Niang G."/>
            <person name="Scheremetjew M."/>
            <person name="Finn R."/>
            <person name="Kale V."/>
            <person name="Holt S."/>
            <person name="Cochrane G."/>
            <person name="Meng A."/>
            <person name="Brown T."/>
            <person name="Cohen L."/>
        </authorList>
    </citation>
    <scope>NUCLEOTIDE SEQUENCE</scope>
    <source>
        <strain evidence="2">CCMP2078</strain>
    </source>
</reference>
<accession>A0A7R9YBL5</accession>
<feature type="region of interest" description="Disordered" evidence="1">
    <location>
        <begin position="1"/>
        <end position="27"/>
    </location>
</feature>
<protein>
    <submittedName>
        <fullName evidence="2">Uncharacterized protein</fullName>
    </submittedName>
</protein>
<organism evidence="2">
    <name type="scientific">Pinguiococcus pyrenoidosus</name>
    <dbReference type="NCBI Taxonomy" id="172671"/>
    <lineage>
        <taxon>Eukaryota</taxon>
        <taxon>Sar</taxon>
        <taxon>Stramenopiles</taxon>
        <taxon>Ochrophyta</taxon>
        <taxon>Pinguiophyceae</taxon>
        <taxon>Pinguiochrysidales</taxon>
        <taxon>Pinguiochrysidaceae</taxon>
        <taxon>Pinguiococcus</taxon>
    </lineage>
</organism>
<dbReference type="EMBL" id="HBEA01007422">
    <property type="protein sequence ID" value="CAD8256193.1"/>
    <property type="molecule type" value="Transcribed_RNA"/>
</dbReference>
<name>A0A7R9YBL5_9STRA</name>
<dbReference type="AlphaFoldDB" id="A0A7R9YBL5"/>
<evidence type="ECO:0000256" key="1">
    <source>
        <dbReference type="SAM" id="MobiDB-lite"/>
    </source>
</evidence>
<evidence type="ECO:0000313" key="2">
    <source>
        <dbReference type="EMBL" id="CAD8256193.1"/>
    </source>
</evidence>
<feature type="compositionally biased region" description="Low complexity" evidence="1">
    <location>
        <begin position="96"/>
        <end position="107"/>
    </location>
</feature>
<feature type="region of interest" description="Disordered" evidence="1">
    <location>
        <begin position="75"/>
        <end position="115"/>
    </location>
</feature>